<sequence length="462" mass="51371">MKLRHWQAQCLDAAMKHYQSGHRQFGCLATPGAGKSVFTAVTVKAMLNAGLVDFVLCIAPSVTVRNGLKSTFEKVLEQPMDGFLGSIGLTLTYQGLSSLAPGMIGRLLQQRLIIVLDEIHHCGGHDRHNATYWGASLMALMQHNTPPYTLSLSGTPWRTDENYVTSLLYDQNLRPDMQFSYGLNDAVKEGVCRTPSVHLIDSSKWRVIEPDQTTRTHNSLKQLLKDENLAYQHVLEESLFLSNILHYANEKLVTLRQGCSDVGGLIVASSIKHATQIQRMLRDITQQEPWLVTSDTDKSHAVIQQFRNSAAPWLISVGMVSEGTDIPRLQVCCHLSRICTELHFRQVLGRILRKRPKDNHQQATLIVPAHPELSEFAAILKAEIPEHVSVVWRKKKGSSLMTSVSSSNDTLKPDPVTNITTQTIEGLSLTEPQTATNKGATSSALVALTSYGRFEKEVLRFT</sequence>
<dbReference type="EMBL" id="DONK01000018">
    <property type="protein sequence ID" value="HBU49858.1"/>
    <property type="molecule type" value="Genomic_DNA"/>
</dbReference>
<dbReference type="InterPro" id="IPR050742">
    <property type="entry name" value="Helicase_Restrict-Modif_Enz"/>
</dbReference>
<dbReference type="InterPro" id="IPR027417">
    <property type="entry name" value="P-loop_NTPase"/>
</dbReference>
<organism evidence="2 3">
    <name type="scientific">Alteromonas australica</name>
    <dbReference type="NCBI Taxonomy" id="589873"/>
    <lineage>
        <taxon>Bacteria</taxon>
        <taxon>Pseudomonadati</taxon>
        <taxon>Pseudomonadota</taxon>
        <taxon>Gammaproteobacteria</taxon>
        <taxon>Alteromonadales</taxon>
        <taxon>Alteromonadaceae</taxon>
        <taxon>Alteromonas/Salinimonas group</taxon>
        <taxon>Alteromonas</taxon>
    </lineage>
</organism>
<evidence type="ECO:0000313" key="3">
    <source>
        <dbReference type="Proteomes" id="UP000264779"/>
    </source>
</evidence>
<dbReference type="InterPro" id="IPR006935">
    <property type="entry name" value="Helicase/UvrB_N"/>
</dbReference>
<feature type="domain" description="Helicase ATP-binding" evidence="1">
    <location>
        <begin position="15"/>
        <end position="174"/>
    </location>
</feature>
<dbReference type="GO" id="GO:0016787">
    <property type="term" value="F:hydrolase activity"/>
    <property type="evidence" value="ECO:0007669"/>
    <property type="project" value="InterPro"/>
</dbReference>
<comment type="caution">
    <text evidence="2">The sequence shown here is derived from an EMBL/GenBank/DDBJ whole genome shotgun (WGS) entry which is preliminary data.</text>
</comment>
<dbReference type="RefSeq" id="WP_272977211.1">
    <property type="nucleotide sequence ID" value="NZ_CALBIY010000056.1"/>
</dbReference>
<evidence type="ECO:0000259" key="1">
    <source>
        <dbReference type="PROSITE" id="PS51192"/>
    </source>
</evidence>
<name>A0A358DUH4_9ALTE</name>
<gene>
    <name evidence="2" type="ORF">DEB45_01255</name>
</gene>
<dbReference type="PROSITE" id="PS51192">
    <property type="entry name" value="HELICASE_ATP_BIND_1"/>
    <property type="match status" value="1"/>
</dbReference>
<protein>
    <submittedName>
        <fullName evidence="2">Diguanylate cyclase</fullName>
    </submittedName>
</protein>
<reference evidence="2 3" key="1">
    <citation type="journal article" date="2018" name="Nat. Biotechnol.">
        <title>A standardized bacterial taxonomy based on genome phylogeny substantially revises the tree of life.</title>
        <authorList>
            <person name="Parks D.H."/>
            <person name="Chuvochina M."/>
            <person name="Waite D.W."/>
            <person name="Rinke C."/>
            <person name="Skarshewski A."/>
            <person name="Chaumeil P.A."/>
            <person name="Hugenholtz P."/>
        </authorList>
    </citation>
    <scope>NUCLEOTIDE SEQUENCE [LARGE SCALE GENOMIC DNA]</scope>
    <source>
        <strain evidence="2">UBA11621</strain>
    </source>
</reference>
<evidence type="ECO:0000313" key="2">
    <source>
        <dbReference type="EMBL" id="HBU49858.1"/>
    </source>
</evidence>
<dbReference type="Proteomes" id="UP000264779">
    <property type="component" value="Unassembled WGS sequence"/>
</dbReference>
<dbReference type="SUPFAM" id="SSF52540">
    <property type="entry name" value="P-loop containing nucleoside triphosphate hydrolases"/>
    <property type="match status" value="2"/>
</dbReference>
<dbReference type="GO" id="GO:0003677">
    <property type="term" value="F:DNA binding"/>
    <property type="evidence" value="ECO:0007669"/>
    <property type="project" value="InterPro"/>
</dbReference>
<dbReference type="InterPro" id="IPR014001">
    <property type="entry name" value="Helicase_ATP-bd"/>
</dbReference>
<dbReference type="PANTHER" id="PTHR47396">
    <property type="entry name" value="TYPE I RESTRICTION ENZYME ECOKI R PROTEIN"/>
    <property type="match status" value="1"/>
</dbReference>
<accession>A0A358DUH4</accession>
<dbReference type="PANTHER" id="PTHR47396:SF1">
    <property type="entry name" value="ATP-DEPENDENT HELICASE IRC3-RELATED"/>
    <property type="match status" value="1"/>
</dbReference>
<dbReference type="Pfam" id="PF04851">
    <property type="entry name" value="ResIII"/>
    <property type="match status" value="1"/>
</dbReference>
<dbReference type="AlphaFoldDB" id="A0A358DUH4"/>
<proteinExistence type="predicted"/>
<dbReference type="Gene3D" id="3.40.50.300">
    <property type="entry name" value="P-loop containing nucleotide triphosphate hydrolases"/>
    <property type="match status" value="2"/>
</dbReference>
<dbReference type="GO" id="GO:0005829">
    <property type="term" value="C:cytosol"/>
    <property type="evidence" value="ECO:0007669"/>
    <property type="project" value="TreeGrafter"/>
</dbReference>
<dbReference type="GO" id="GO:0005524">
    <property type="term" value="F:ATP binding"/>
    <property type="evidence" value="ECO:0007669"/>
    <property type="project" value="InterPro"/>
</dbReference>